<reference evidence="2" key="1">
    <citation type="submission" date="2015-08" db="EMBL/GenBank/DDBJ databases">
        <authorList>
            <person name="Varghese N."/>
        </authorList>
    </citation>
    <scope>NUCLEOTIDE SEQUENCE [LARGE SCALE GENOMIC DNA]</scope>
    <source>
        <strain evidence="2">DSM 17901</strain>
    </source>
</reference>
<protein>
    <recommendedName>
        <fullName evidence="3">Apea-like HEPN domain-containing protein</fullName>
    </recommendedName>
</protein>
<evidence type="ECO:0000313" key="2">
    <source>
        <dbReference type="Proteomes" id="UP000243535"/>
    </source>
</evidence>
<gene>
    <name evidence="1" type="ORF">Ga0061063_0857</name>
</gene>
<proteinExistence type="predicted"/>
<name>A0A0K6GTW9_9NEIS</name>
<dbReference type="RefSeq" id="WP_055433374.1">
    <property type="nucleotide sequence ID" value="NZ_CYHA01000001.1"/>
</dbReference>
<dbReference type="EMBL" id="CYHA01000001">
    <property type="protein sequence ID" value="CUA82008.1"/>
    <property type="molecule type" value="Genomic_DNA"/>
</dbReference>
<dbReference type="Proteomes" id="UP000243535">
    <property type="component" value="Unassembled WGS sequence"/>
</dbReference>
<evidence type="ECO:0000313" key="1">
    <source>
        <dbReference type="EMBL" id="CUA82008.1"/>
    </source>
</evidence>
<keyword evidence="2" id="KW-1185">Reference proteome</keyword>
<sequence length="282" mass="32299">MAFVCGIYGYEFTREFCVAGWRFMPRSPVAAEAHAWARDPERYQLTGVLVGAHADSEQLARLEAILSFIEHMDVILSRPQPPGAQGPFHSLPATILVSRRYSGGGAILAPDSWLPRSRPVFIEAALERLADEVFCEESGYRPLFFKVAKAYRQRRPYLEVSFFLLFSGLETYVRRTLRDDETRKVAVPMAHLLQRMGFQVYEDNPEAPARSLQTYANFRNTLFHSGKLEFVKKDPGGTPCLYRLQDYFVHFRILVSLALLRATGFDDGHTNWDAWIDRTLLR</sequence>
<evidence type="ECO:0008006" key="3">
    <source>
        <dbReference type="Google" id="ProtNLM"/>
    </source>
</evidence>
<accession>A0A0K6GTW9</accession>
<dbReference type="AlphaFoldDB" id="A0A0K6GTW9"/>
<organism evidence="1 2">
    <name type="scientific">Gulbenkiania indica</name>
    <dbReference type="NCBI Taxonomy" id="375574"/>
    <lineage>
        <taxon>Bacteria</taxon>
        <taxon>Pseudomonadati</taxon>
        <taxon>Pseudomonadota</taxon>
        <taxon>Betaproteobacteria</taxon>
        <taxon>Neisseriales</taxon>
        <taxon>Chromobacteriaceae</taxon>
        <taxon>Gulbenkiania</taxon>
    </lineage>
</organism>
<dbReference type="OrthoDB" id="7061260at2"/>